<feature type="transmembrane region" description="Helical" evidence="7">
    <location>
        <begin position="48"/>
        <end position="73"/>
    </location>
</feature>
<keyword evidence="3 9" id="KW-0808">Transferase</keyword>
<evidence type="ECO:0000256" key="3">
    <source>
        <dbReference type="ARBA" id="ARBA00022679"/>
    </source>
</evidence>
<evidence type="ECO:0000256" key="2">
    <source>
        <dbReference type="ARBA" id="ARBA00006464"/>
    </source>
</evidence>
<dbReference type="InterPro" id="IPR003362">
    <property type="entry name" value="Bact_transf"/>
</dbReference>
<dbReference type="EMBL" id="AZRA01000035">
    <property type="protein sequence ID" value="KDB52945.1"/>
    <property type="molecule type" value="Genomic_DNA"/>
</dbReference>
<dbReference type="GO" id="GO:0016020">
    <property type="term" value="C:membrane"/>
    <property type="evidence" value="ECO:0007669"/>
    <property type="project" value="UniProtKB-SubCell"/>
</dbReference>
<sequence length="469" mass="52257">MFRVFQHRSSGTHFVELFADGLLCFIAALLSAATLASPLPGVSPLTQIITPTILLVAFSFALVMALLYSFVGLYRHRNLGLVPMVVRIGFAFLLGGYITYLTLKYISYDGYAGSLVGYSLVYLLVGLMLYRGVAWVVRQAVGTRRVLIVGTGPDARQVCTDLRAGGQWAGYDVVGFYPTTEQTDRAALRGAAHVFDARQKLVDLVREHRINEIIVAVREQRGGGVPMNDLLECRIGGVPIMDLAYFYERTKAEVPVDSLKASWLVYGDGFVQGHARELTKRLFDIVSSSVLLLLGAPVMLMTALMIKLDSPGPILYKQERVGLGGKGFMCIKFRSMRTDAEKDGVARWASKNDSRITRVGAFIRKTRIDELPQLFSVLRGEMSMVGPRPERPSFVAQLREQIPYYDLRHTVKPGLTGWAQVRYAYGASLEDARKKHQFDLYYVKNNSLLLDLQVLIETVSVVLFREGAH</sequence>
<dbReference type="STRING" id="34103.SAMN05421778_1016"/>
<dbReference type="PANTHER" id="PTHR30576">
    <property type="entry name" value="COLANIC BIOSYNTHESIS UDP-GLUCOSE LIPID CARRIER TRANSFERASE"/>
    <property type="match status" value="1"/>
</dbReference>
<dbReference type="InterPro" id="IPR017475">
    <property type="entry name" value="EPS_sugar_tfrase"/>
</dbReference>
<evidence type="ECO:0000256" key="1">
    <source>
        <dbReference type="ARBA" id="ARBA00004141"/>
    </source>
</evidence>
<dbReference type="NCBIfam" id="TIGR03013">
    <property type="entry name" value="EpsB_2"/>
    <property type="match status" value="1"/>
</dbReference>
<reference evidence="9 10" key="1">
    <citation type="journal article" date="2014" name="FEMS Microbiol. Ecol.">
        <title>Sphaerotilus natans encrusted with nanoball-shaped Fe(III) oxide minerals formed by nitrate-reducing mixotrophic Fe(II) oxidation.</title>
        <authorList>
            <person name="Park S."/>
            <person name="Kim D.H."/>
            <person name="Lee J.H."/>
            <person name="Hur H.G."/>
        </authorList>
    </citation>
    <scope>NUCLEOTIDE SEQUENCE [LARGE SCALE GENOMIC DNA]</scope>
    <source>
        <strain evidence="9 10">DSM 6575</strain>
    </source>
</reference>
<evidence type="ECO:0000259" key="8">
    <source>
        <dbReference type="Pfam" id="PF02397"/>
    </source>
</evidence>
<dbReference type="Gene3D" id="3.40.50.720">
    <property type="entry name" value="NAD(P)-binding Rossmann-like Domain"/>
    <property type="match status" value="1"/>
</dbReference>
<keyword evidence="6 7" id="KW-0472">Membrane</keyword>
<dbReference type="NCBIfam" id="TIGR03025">
    <property type="entry name" value="EPS_sugtrans"/>
    <property type="match status" value="1"/>
</dbReference>
<comment type="subcellular location">
    <subcellularLocation>
        <location evidence="1">Membrane</location>
        <topology evidence="1">Multi-pass membrane protein</topology>
    </subcellularLocation>
</comment>
<dbReference type="PATRIC" id="fig|1286631.3.peg.1447"/>
<gene>
    <name evidence="9" type="ORF">X805_14640</name>
</gene>
<organism evidence="9 10">
    <name type="scientific">Sphaerotilus natans subsp. natans DSM 6575</name>
    <dbReference type="NCBI Taxonomy" id="1286631"/>
    <lineage>
        <taxon>Bacteria</taxon>
        <taxon>Pseudomonadati</taxon>
        <taxon>Pseudomonadota</taxon>
        <taxon>Betaproteobacteria</taxon>
        <taxon>Burkholderiales</taxon>
        <taxon>Sphaerotilaceae</taxon>
        <taxon>Sphaerotilus</taxon>
    </lineage>
</organism>
<dbReference type="PANTHER" id="PTHR30576:SF0">
    <property type="entry name" value="UNDECAPRENYL-PHOSPHATE N-ACETYLGALACTOSAMINYL 1-PHOSPHATE TRANSFERASE-RELATED"/>
    <property type="match status" value="1"/>
</dbReference>
<feature type="transmembrane region" description="Helical" evidence="7">
    <location>
        <begin position="85"/>
        <end position="103"/>
    </location>
</feature>
<keyword evidence="4 7" id="KW-0812">Transmembrane</keyword>
<evidence type="ECO:0000256" key="7">
    <source>
        <dbReference type="SAM" id="Phobius"/>
    </source>
</evidence>
<feature type="transmembrane region" description="Helical" evidence="7">
    <location>
        <begin position="115"/>
        <end position="137"/>
    </location>
</feature>
<accession>A0A059KNI7</accession>
<evidence type="ECO:0000256" key="6">
    <source>
        <dbReference type="ARBA" id="ARBA00023136"/>
    </source>
</evidence>
<feature type="transmembrane region" description="Helical" evidence="7">
    <location>
        <begin position="282"/>
        <end position="306"/>
    </location>
</feature>
<evidence type="ECO:0000256" key="4">
    <source>
        <dbReference type="ARBA" id="ARBA00022692"/>
    </source>
</evidence>
<dbReference type="Proteomes" id="UP000026714">
    <property type="component" value="Unassembled WGS sequence"/>
</dbReference>
<dbReference type="Pfam" id="PF13727">
    <property type="entry name" value="CoA_binding_3"/>
    <property type="match status" value="1"/>
</dbReference>
<comment type="similarity">
    <text evidence="2">Belongs to the bacterial sugar transferase family.</text>
</comment>
<protein>
    <submittedName>
        <fullName evidence="9">Exopolysaccharide biosynthesis polyprenyl glycosylphosphotransferase</fullName>
    </submittedName>
</protein>
<name>A0A059KNI7_9BURK</name>
<feature type="domain" description="Bacterial sugar transferase" evidence="8">
    <location>
        <begin position="280"/>
        <end position="463"/>
    </location>
</feature>
<dbReference type="Pfam" id="PF02397">
    <property type="entry name" value="Bac_transf"/>
    <property type="match status" value="1"/>
</dbReference>
<comment type="caution">
    <text evidence="9">The sequence shown here is derived from an EMBL/GenBank/DDBJ whole genome shotgun (WGS) entry which is preliminary data.</text>
</comment>
<dbReference type="AlphaFoldDB" id="A0A059KNI7"/>
<evidence type="ECO:0000313" key="9">
    <source>
        <dbReference type="EMBL" id="KDB52945.1"/>
    </source>
</evidence>
<keyword evidence="10" id="KW-1185">Reference proteome</keyword>
<feature type="transmembrane region" description="Helical" evidence="7">
    <location>
        <begin position="12"/>
        <end position="36"/>
    </location>
</feature>
<dbReference type="eggNOG" id="COG1086">
    <property type="taxonomic scope" value="Bacteria"/>
</dbReference>
<dbReference type="eggNOG" id="COG2148">
    <property type="taxonomic scope" value="Bacteria"/>
</dbReference>
<evidence type="ECO:0000313" key="10">
    <source>
        <dbReference type="Proteomes" id="UP000026714"/>
    </source>
</evidence>
<keyword evidence="5 7" id="KW-1133">Transmembrane helix</keyword>
<dbReference type="GO" id="GO:0016780">
    <property type="term" value="F:phosphotransferase activity, for other substituted phosphate groups"/>
    <property type="evidence" value="ECO:0007669"/>
    <property type="project" value="TreeGrafter"/>
</dbReference>
<evidence type="ECO:0000256" key="5">
    <source>
        <dbReference type="ARBA" id="ARBA00022989"/>
    </source>
</evidence>
<dbReference type="InterPro" id="IPR017464">
    <property type="entry name" value="Sugar_tfrase_EpsB_2"/>
</dbReference>
<proteinExistence type="inferred from homology"/>